<reference evidence="8" key="1">
    <citation type="journal article" date="2019" name="Int. J. Syst. Evol. Microbiol.">
        <title>The Global Catalogue of Microorganisms (GCM) 10K type strain sequencing project: providing services to taxonomists for standard genome sequencing and annotation.</title>
        <authorList>
            <consortium name="The Broad Institute Genomics Platform"/>
            <consortium name="The Broad Institute Genome Sequencing Center for Infectious Disease"/>
            <person name="Wu L."/>
            <person name="Ma J."/>
        </authorList>
    </citation>
    <scope>NUCLEOTIDE SEQUENCE [LARGE SCALE GENOMIC DNA]</scope>
    <source>
        <strain evidence="8">CCUG 60898</strain>
    </source>
</reference>
<comment type="catalytic activity">
    <reaction evidence="4 5">
        <text>uridine(38/39/40) in tRNA = pseudouridine(38/39/40) in tRNA</text>
        <dbReference type="Rhea" id="RHEA:22376"/>
        <dbReference type="Rhea" id="RHEA-COMP:10085"/>
        <dbReference type="Rhea" id="RHEA-COMP:10087"/>
        <dbReference type="ChEBI" id="CHEBI:65314"/>
        <dbReference type="ChEBI" id="CHEBI:65315"/>
        <dbReference type="EC" id="5.4.99.12"/>
    </reaction>
</comment>
<dbReference type="HAMAP" id="MF_00171">
    <property type="entry name" value="TruA"/>
    <property type="match status" value="1"/>
</dbReference>
<dbReference type="PANTHER" id="PTHR11142:SF0">
    <property type="entry name" value="TRNA PSEUDOURIDINE SYNTHASE-LIKE 1"/>
    <property type="match status" value="1"/>
</dbReference>
<protein>
    <recommendedName>
        <fullName evidence="4">tRNA pseudouridine synthase A</fullName>
        <ecNumber evidence="4">5.4.99.12</ecNumber>
    </recommendedName>
    <alternativeName>
        <fullName evidence="4">tRNA pseudouridine(38-40) synthase</fullName>
    </alternativeName>
    <alternativeName>
        <fullName evidence="4">tRNA pseudouridylate synthase I</fullName>
    </alternativeName>
    <alternativeName>
        <fullName evidence="4">tRNA-uridine isomerase I</fullName>
    </alternativeName>
</protein>
<accession>A0ABW3IIK2</accession>
<comment type="caution">
    <text evidence="7">The sequence shown here is derived from an EMBL/GenBank/DDBJ whole genome shotgun (WGS) entry which is preliminary data.</text>
</comment>
<proteinExistence type="inferred from homology"/>
<dbReference type="Proteomes" id="UP001597100">
    <property type="component" value="Unassembled WGS sequence"/>
</dbReference>
<organism evidence="7 8">
    <name type="scientific">Salinimicrobium gaetbulicola</name>
    <dbReference type="NCBI Taxonomy" id="999702"/>
    <lineage>
        <taxon>Bacteria</taxon>
        <taxon>Pseudomonadati</taxon>
        <taxon>Bacteroidota</taxon>
        <taxon>Flavobacteriia</taxon>
        <taxon>Flavobacteriales</taxon>
        <taxon>Flavobacteriaceae</taxon>
        <taxon>Salinimicrobium</taxon>
    </lineage>
</organism>
<dbReference type="CDD" id="cd02570">
    <property type="entry name" value="PseudoU_synth_EcTruA"/>
    <property type="match status" value="1"/>
</dbReference>
<dbReference type="InterPro" id="IPR020095">
    <property type="entry name" value="PsdUridine_synth_TruA_C"/>
</dbReference>
<gene>
    <name evidence="4 7" type="primary">truA</name>
    <name evidence="7" type="ORF">ACFQ1G_13585</name>
</gene>
<dbReference type="Gene3D" id="3.30.70.660">
    <property type="entry name" value="Pseudouridine synthase I, catalytic domain, C-terminal subdomain"/>
    <property type="match status" value="1"/>
</dbReference>
<feature type="domain" description="Pseudouridine synthase I TruA alpha/beta" evidence="6">
    <location>
        <begin position="147"/>
        <end position="241"/>
    </location>
</feature>
<feature type="domain" description="Pseudouridine synthase I TruA alpha/beta" evidence="6">
    <location>
        <begin position="8"/>
        <end position="102"/>
    </location>
</feature>
<evidence type="ECO:0000313" key="7">
    <source>
        <dbReference type="EMBL" id="MFD0977824.1"/>
    </source>
</evidence>
<dbReference type="Pfam" id="PF01416">
    <property type="entry name" value="PseudoU_synth_1"/>
    <property type="match status" value="2"/>
</dbReference>
<evidence type="ECO:0000256" key="5">
    <source>
        <dbReference type="RuleBase" id="RU003792"/>
    </source>
</evidence>
<dbReference type="EMBL" id="JBHTJP010000035">
    <property type="protein sequence ID" value="MFD0977824.1"/>
    <property type="molecule type" value="Genomic_DNA"/>
</dbReference>
<dbReference type="NCBIfam" id="TIGR00071">
    <property type="entry name" value="hisT_truA"/>
    <property type="match status" value="1"/>
</dbReference>
<dbReference type="GO" id="GO:0160147">
    <property type="term" value="F:tRNA pseudouridine(38-40) synthase activity"/>
    <property type="evidence" value="ECO:0007669"/>
    <property type="project" value="UniProtKB-EC"/>
</dbReference>
<comment type="subunit">
    <text evidence="4">Homodimer.</text>
</comment>
<dbReference type="InterPro" id="IPR020094">
    <property type="entry name" value="TruA/RsuA/RluB/E/F_N"/>
</dbReference>
<feature type="active site" description="Nucleophile" evidence="4">
    <location>
        <position position="51"/>
    </location>
</feature>
<dbReference type="InterPro" id="IPR020097">
    <property type="entry name" value="PsdUridine_synth_TruA_a/b_dom"/>
</dbReference>
<dbReference type="EC" id="5.4.99.12" evidence="4"/>
<evidence type="ECO:0000256" key="1">
    <source>
        <dbReference type="ARBA" id="ARBA00009375"/>
    </source>
</evidence>
<evidence type="ECO:0000256" key="4">
    <source>
        <dbReference type="HAMAP-Rule" id="MF_00171"/>
    </source>
</evidence>
<evidence type="ECO:0000259" key="6">
    <source>
        <dbReference type="Pfam" id="PF01416"/>
    </source>
</evidence>
<dbReference type="InterPro" id="IPR020103">
    <property type="entry name" value="PsdUridine_synth_cat_dom_sf"/>
</dbReference>
<dbReference type="RefSeq" id="WP_380740416.1">
    <property type="nucleotide sequence ID" value="NZ_JBHTJP010000035.1"/>
</dbReference>
<comment type="caution">
    <text evidence="4">Lacks conserved residue(s) required for the propagation of feature annotation.</text>
</comment>
<comment type="similarity">
    <text evidence="1 4 5">Belongs to the tRNA pseudouridine synthase TruA family.</text>
</comment>
<keyword evidence="3 4" id="KW-0413">Isomerase</keyword>
<keyword evidence="2 4" id="KW-0819">tRNA processing</keyword>
<dbReference type="Gene3D" id="3.30.70.580">
    <property type="entry name" value="Pseudouridine synthase I, catalytic domain, N-terminal subdomain"/>
    <property type="match status" value="1"/>
</dbReference>
<evidence type="ECO:0000313" key="8">
    <source>
        <dbReference type="Proteomes" id="UP001597100"/>
    </source>
</evidence>
<evidence type="ECO:0000256" key="3">
    <source>
        <dbReference type="ARBA" id="ARBA00023235"/>
    </source>
</evidence>
<dbReference type="PANTHER" id="PTHR11142">
    <property type="entry name" value="PSEUDOURIDYLATE SYNTHASE"/>
    <property type="match status" value="1"/>
</dbReference>
<name>A0ABW3IIK2_9FLAO</name>
<sequence>MRYFLELAYFGKAYHGWQRQPDAASVQEVAENALSTLLQKKIEIVGAGRTDAGVHASQLYAHFDVEEKLPENMIFRINSLLPKDIAAVELFEVQPEAHARFDATARSYEYHIVQKKNVFQINTAYWVKKDLDVEKMNEGAKILLEYKNFKCFSRSRTDVRTYNCEISHAYWEKTTSGLVFHIKADRFLRNMVRAIVGTLLEIGLGKMHVQEMHTIIQSESRSEAGASVPAHGLFLTKIEYPKSIFN</sequence>
<feature type="binding site" evidence="4">
    <location>
        <position position="108"/>
    </location>
    <ligand>
        <name>substrate</name>
    </ligand>
</feature>
<keyword evidence="8" id="KW-1185">Reference proteome</keyword>
<comment type="function">
    <text evidence="4">Formation of pseudouridine at positions 38, 39 and 40 in the anticodon stem and loop of transfer RNAs.</text>
</comment>
<evidence type="ECO:0000256" key="2">
    <source>
        <dbReference type="ARBA" id="ARBA00022694"/>
    </source>
</evidence>
<dbReference type="InterPro" id="IPR001406">
    <property type="entry name" value="PsdUridine_synth_TruA"/>
</dbReference>
<dbReference type="PIRSF" id="PIRSF001430">
    <property type="entry name" value="tRNA_psdUrid_synth"/>
    <property type="match status" value="1"/>
</dbReference>
<dbReference type="SUPFAM" id="SSF55120">
    <property type="entry name" value="Pseudouridine synthase"/>
    <property type="match status" value="1"/>
</dbReference>